<keyword evidence="6 7" id="KW-0560">Oxidoreductase</keyword>
<comment type="catalytic activity">
    <reaction evidence="7">
        <text>(6S)-5,6,7,8-tetrahydrofolate + NADP(+) = 7,8-dihydrofolate + NADPH + H(+)</text>
        <dbReference type="Rhea" id="RHEA:15009"/>
        <dbReference type="ChEBI" id="CHEBI:15378"/>
        <dbReference type="ChEBI" id="CHEBI:57451"/>
        <dbReference type="ChEBI" id="CHEBI:57453"/>
        <dbReference type="ChEBI" id="CHEBI:57783"/>
        <dbReference type="ChEBI" id="CHEBI:58349"/>
        <dbReference type="EC" id="1.5.1.3"/>
    </reaction>
</comment>
<evidence type="ECO:0000256" key="3">
    <source>
        <dbReference type="ARBA" id="ARBA00012856"/>
    </source>
</evidence>
<dbReference type="GO" id="GO:0005829">
    <property type="term" value="C:cytosol"/>
    <property type="evidence" value="ECO:0007669"/>
    <property type="project" value="TreeGrafter"/>
</dbReference>
<dbReference type="InterPro" id="IPR012259">
    <property type="entry name" value="DHFR"/>
</dbReference>
<protein>
    <recommendedName>
        <fullName evidence="3 7">Dihydrofolate reductase</fullName>
        <ecNumber evidence="3 7">1.5.1.3</ecNumber>
    </recommendedName>
</protein>
<dbReference type="InterPro" id="IPR017925">
    <property type="entry name" value="DHFR_CS"/>
</dbReference>
<keyword evidence="5 7" id="KW-0521">NADP</keyword>
<evidence type="ECO:0000256" key="6">
    <source>
        <dbReference type="ARBA" id="ARBA00023002"/>
    </source>
</evidence>
<dbReference type="Gene3D" id="3.40.430.10">
    <property type="entry name" value="Dihydrofolate Reductase, subunit A"/>
    <property type="match status" value="1"/>
</dbReference>
<reference evidence="11" key="1">
    <citation type="submission" date="2017-12" db="EMBL/GenBank/DDBJ databases">
        <title>FDA dAtabase for Regulatory Grade micrObial Sequences (FDA-ARGOS): Supporting development and validation of Infectious Disease Dx tests.</title>
        <authorList>
            <person name="Hoffmann M."/>
            <person name="Allard M."/>
            <person name="Evans P."/>
            <person name="Brown E."/>
            <person name="Tallon L."/>
            <person name="Sadzewicz L."/>
            <person name="Sengamalay N."/>
            <person name="Ott S."/>
            <person name="Godinez A."/>
            <person name="Nagaraj S."/>
            <person name="Vavikolanu K."/>
            <person name="Aluvathingal J."/>
            <person name="Nadendla S."/>
            <person name="Sichtig H."/>
        </authorList>
    </citation>
    <scope>NUCLEOTIDE SEQUENCE [LARGE SCALE GENOMIC DNA]</scope>
    <source>
        <strain evidence="11">FDAARGOS_249</strain>
    </source>
</reference>
<dbReference type="GO" id="GO:0046452">
    <property type="term" value="P:dihydrofolate metabolic process"/>
    <property type="evidence" value="ECO:0007669"/>
    <property type="project" value="TreeGrafter"/>
</dbReference>
<dbReference type="PANTHER" id="PTHR48069">
    <property type="entry name" value="DIHYDROFOLATE REDUCTASE"/>
    <property type="match status" value="1"/>
</dbReference>
<dbReference type="PROSITE" id="PS00075">
    <property type="entry name" value="DHFR_1"/>
    <property type="match status" value="1"/>
</dbReference>
<evidence type="ECO:0000256" key="2">
    <source>
        <dbReference type="ARBA" id="ARBA00009539"/>
    </source>
</evidence>
<dbReference type="InterPro" id="IPR024072">
    <property type="entry name" value="DHFR-like_dom_sf"/>
</dbReference>
<comment type="pathway">
    <text evidence="1 7">Cofactor biosynthesis; tetrahydrofolate biosynthesis; 5,6,7,8-tetrahydrofolate from 7,8-dihydrofolate: step 1/1.</text>
</comment>
<evidence type="ECO:0000256" key="4">
    <source>
        <dbReference type="ARBA" id="ARBA00022563"/>
    </source>
</evidence>
<dbReference type="PIRSF" id="PIRSF000194">
    <property type="entry name" value="DHFR"/>
    <property type="match status" value="1"/>
</dbReference>
<dbReference type="Proteomes" id="UP000192813">
    <property type="component" value="Unassembled WGS sequence"/>
</dbReference>
<dbReference type="RefSeq" id="WP_083069859.1">
    <property type="nucleotide sequence ID" value="NZ_NBTM02000001.1"/>
</dbReference>
<feature type="domain" description="DHFR" evidence="9">
    <location>
        <begin position="1"/>
        <end position="163"/>
    </location>
</feature>
<dbReference type="GO" id="GO:0046655">
    <property type="term" value="P:folic acid metabolic process"/>
    <property type="evidence" value="ECO:0007669"/>
    <property type="project" value="TreeGrafter"/>
</dbReference>
<dbReference type="EC" id="1.5.1.3" evidence="3 7"/>
<evidence type="ECO:0000313" key="11">
    <source>
        <dbReference type="Proteomes" id="UP000192813"/>
    </source>
</evidence>
<dbReference type="GO" id="GO:0050661">
    <property type="term" value="F:NADP binding"/>
    <property type="evidence" value="ECO:0007669"/>
    <property type="project" value="InterPro"/>
</dbReference>
<accession>A0A2J9PPI2</accession>
<dbReference type="EMBL" id="NBTM02000001">
    <property type="protein sequence ID" value="PNL92232.1"/>
    <property type="molecule type" value="Genomic_DNA"/>
</dbReference>
<dbReference type="UniPathway" id="UPA00077">
    <property type="reaction ID" value="UER00158"/>
</dbReference>
<name>A0A2J9PPI2_9LACT</name>
<dbReference type="AlphaFoldDB" id="A0A2J9PPI2"/>
<evidence type="ECO:0000256" key="8">
    <source>
        <dbReference type="RuleBase" id="RU004474"/>
    </source>
</evidence>
<keyword evidence="4 7" id="KW-0554">One-carbon metabolism</keyword>
<comment type="function">
    <text evidence="7">Key enzyme in folate metabolism. Catalyzes an essential reaction for de novo glycine and purine synthesis, and for DNA precursor synthesis.</text>
</comment>
<sequence>MLIAIWAQDINHLIGKGGKLPWHLPNDLKFFKEQTIGKTVVMGRKTYAGLNYKPLPNRHNIIITRQKSPFESDYDQTDVELTDSIDNILALAEKEDVIIMGGQSIYRLFWPYISELRVTTINHEFDGDVHFDPNLDDFEAYEVIEGVVDEKNAYPHKSVFYRKEDED</sequence>
<dbReference type="SUPFAM" id="SSF53597">
    <property type="entry name" value="Dihydrofolate reductase-like"/>
    <property type="match status" value="1"/>
</dbReference>
<dbReference type="CDD" id="cd00209">
    <property type="entry name" value="DHFR"/>
    <property type="match status" value="1"/>
</dbReference>
<dbReference type="GO" id="GO:0006730">
    <property type="term" value="P:one-carbon metabolic process"/>
    <property type="evidence" value="ECO:0007669"/>
    <property type="project" value="UniProtKB-KW"/>
</dbReference>
<evidence type="ECO:0000313" key="10">
    <source>
        <dbReference type="EMBL" id="PNL92232.1"/>
    </source>
</evidence>
<comment type="similarity">
    <text evidence="2 7 8">Belongs to the dihydrofolate reductase family.</text>
</comment>
<gene>
    <name evidence="10" type="ORF">A6J77_008320</name>
</gene>
<dbReference type="GO" id="GO:0004146">
    <property type="term" value="F:dihydrofolate reductase activity"/>
    <property type="evidence" value="ECO:0007669"/>
    <property type="project" value="UniProtKB-EC"/>
</dbReference>
<organism evidence="10 11">
    <name type="scientific">Aerococcus viridans</name>
    <dbReference type="NCBI Taxonomy" id="1377"/>
    <lineage>
        <taxon>Bacteria</taxon>
        <taxon>Bacillati</taxon>
        <taxon>Bacillota</taxon>
        <taxon>Bacilli</taxon>
        <taxon>Lactobacillales</taxon>
        <taxon>Aerococcaceae</taxon>
        <taxon>Aerococcus</taxon>
    </lineage>
</organism>
<dbReference type="GO" id="GO:0046654">
    <property type="term" value="P:tetrahydrofolate biosynthetic process"/>
    <property type="evidence" value="ECO:0007669"/>
    <property type="project" value="UniProtKB-UniPathway"/>
</dbReference>
<dbReference type="PANTHER" id="PTHR48069:SF3">
    <property type="entry name" value="DIHYDROFOLATE REDUCTASE"/>
    <property type="match status" value="1"/>
</dbReference>
<comment type="caution">
    <text evidence="10">The sequence shown here is derived from an EMBL/GenBank/DDBJ whole genome shotgun (WGS) entry which is preliminary data.</text>
</comment>
<dbReference type="Pfam" id="PF00186">
    <property type="entry name" value="DHFR_1"/>
    <property type="match status" value="1"/>
</dbReference>
<proteinExistence type="inferred from homology"/>
<dbReference type="PROSITE" id="PS51330">
    <property type="entry name" value="DHFR_2"/>
    <property type="match status" value="1"/>
</dbReference>
<evidence type="ECO:0000256" key="1">
    <source>
        <dbReference type="ARBA" id="ARBA00004903"/>
    </source>
</evidence>
<evidence type="ECO:0000256" key="7">
    <source>
        <dbReference type="PIRNR" id="PIRNR000194"/>
    </source>
</evidence>
<evidence type="ECO:0000259" key="9">
    <source>
        <dbReference type="PROSITE" id="PS51330"/>
    </source>
</evidence>
<evidence type="ECO:0000256" key="5">
    <source>
        <dbReference type="ARBA" id="ARBA00022857"/>
    </source>
</evidence>
<dbReference type="InterPro" id="IPR001796">
    <property type="entry name" value="DHFR_dom"/>
</dbReference>
<dbReference type="PRINTS" id="PR00070">
    <property type="entry name" value="DHFR"/>
</dbReference>